<evidence type="ECO:0000259" key="8">
    <source>
        <dbReference type="PROSITE" id="PS50908"/>
    </source>
</evidence>
<dbReference type="SMART" id="SM00591">
    <property type="entry name" value="RWD"/>
    <property type="match status" value="1"/>
</dbReference>
<dbReference type="SUPFAM" id="SSF56112">
    <property type="entry name" value="Protein kinase-like (PK-like)"/>
    <property type="match status" value="1"/>
</dbReference>
<evidence type="ECO:0000256" key="2">
    <source>
        <dbReference type="ARBA" id="ARBA00022741"/>
    </source>
</evidence>
<dbReference type="InterPro" id="IPR006575">
    <property type="entry name" value="RWD_dom"/>
</dbReference>
<keyword evidence="2 5" id="KW-0547">Nucleotide-binding</keyword>
<dbReference type="Gene3D" id="1.10.510.10">
    <property type="entry name" value="Transferase(Phosphotransferase) domain 1"/>
    <property type="match status" value="1"/>
</dbReference>
<dbReference type="InterPro" id="IPR050339">
    <property type="entry name" value="CC_SR_Kinase"/>
</dbReference>
<feature type="binding site" evidence="5">
    <location>
        <position position="497"/>
    </location>
    <ligand>
        <name>ATP</name>
        <dbReference type="ChEBI" id="CHEBI:30616"/>
    </ligand>
</feature>
<dbReference type="Gene3D" id="3.10.110.10">
    <property type="entry name" value="Ubiquitin Conjugating Enzyme"/>
    <property type="match status" value="1"/>
</dbReference>
<keyword evidence="4 5" id="KW-0067">ATP-binding</keyword>
<dbReference type="Pfam" id="PF00069">
    <property type="entry name" value="Pkinase"/>
    <property type="match status" value="2"/>
</dbReference>
<evidence type="ECO:0000313" key="10">
    <source>
        <dbReference type="WBParaSite" id="SMUV_0000952901-mRNA-1"/>
    </source>
</evidence>
<dbReference type="GO" id="GO:0004694">
    <property type="term" value="F:eukaryotic translation initiation factor 2alpha kinase activity"/>
    <property type="evidence" value="ECO:0007669"/>
    <property type="project" value="TreeGrafter"/>
</dbReference>
<dbReference type="InterPro" id="IPR000719">
    <property type="entry name" value="Prot_kinase_dom"/>
</dbReference>
<dbReference type="GO" id="GO:1990625">
    <property type="term" value="P:negative regulation of cytoplasmic translational initiation in response to stress"/>
    <property type="evidence" value="ECO:0007669"/>
    <property type="project" value="TreeGrafter"/>
</dbReference>
<dbReference type="WBParaSite" id="SMUV_0000952901-mRNA-1">
    <property type="protein sequence ID" value="SMUV_0000952901-mRNA-1"/>
    <property type="gene ID" value="SMUV_0000952901"/>
</dbReference>
<name>A0A158R655_9BILA</name>
<accession>A0A158R655</accession>
<dbReference type="AlphaFoldDB" id="A0A158R655"/>
<feature type="domain" description="Protein kinase" evidence="7">
    <location>
        <begin position="468"/>
        <end position="733"/>
    </location>
</feature>
<evidence type="ECO:0000256" key="4">
    <source>
        <dbReference type="ARBA" id="ARBA00022840"/>
    </source>
</evidence>
<dbReference type="GO" id="GO:0005829">
    <property type="term" value="C:cytosol"/>
    <property type="evidence" value="ECO:0007669"/>
    <property type="project" value="TreeGrafter"/>
</dbReference>
<dbReference type="Pfam" id="PF05773">
    <property type="entry name" value="RWD"/>
    <property type="match status" value="1"/>
</dbReference>
<protein>
    <submittedName>
        <fullName evidence="10">Protein kinase domain-containing protein</fullName>
    </submittedName>
</protein>
<keyword evidence="1" id="KW-0808">Transferase</keyword>
<dbReference type="InterPro" id="IPR011009">
    <property type="entry name" value="Kinase-like_dom_sf"/>
</dbReference>
<keyword evidence="9" id="KW-1185">Reference proteome</keyword>
<feature type="region of interest" description="Disordered" evidence="6">
    <location>
        <begin position="543"/>
        <end position="563"/>
    </location>
</feature>
<evidence type="ECO:0000259" key="7">
    <source>
        <dbReference type="PROSITE" id="PS50011"/>
    </source>
</evidence>
<keyword evidence="3" id="KW-0418">Kinase</keyword>
<evidence type="ECO:0000256" key="6">
    <source>
        <dbReference type="SAM" id="MobiDB-lite"/>
    </source>
</evidence>
<dbReference type="CDD" id="cd23823">
    <property type="entry name" value="RWD_GCN2"/>
    <property type="match status" value="1"/>
</dbReference>
<feature type="domain" description="RWD" evidence="8">
    <location>
        <begin position="15"/>
        <end position="129"/>
    </location>
</feature>
<dbReference type="Proteomes" id="UP000046393">
    <property type="component" value="Unplaced"/>
</dbReference>
<dbReference type="PROSITE" id="PS00107">
    <property type="entry name" value="PROTEIN_KINASE_ATP"/>
    <property type="match status" value="1"/>
</dbReference>
<evidence type="ECO:0000313" key="9">
    <source>
        <dbReference type="Proteomes" id="UP000046393"/>
    </source>
</evidence>
<evidence type="ECO:0000256" key="3">
    <source>
        <dbReference type="ARBA" id="ARBA00022777"/>
    </source>
</evidence>
<dbReference type="InterPro" id="IPR017441">
    <property type="entry name" value="Protein_kinase_ATP_BS"/>
</dbReference>
<evidence type="ECO:0000256" key="5">
    <source>
        <dbReference type="PROSITE-ProRule" id="PRU10141"/>
    </source>
</evidence>
<sequence length="733" mass="84366">MTDGEGDEARLRQDDELLVLQSIFGSDVINLGDTKCWKMWRPFDVIIHLHPSYSGDSKNSFVSIDLHVKCKEDYPVKSSPEILLENSKGLSNDDVKRLGNMLKKKSNELLGSEVVLELCQIIQEFLSENNKPPEGSFHDGMLRQKAAEQYKIKQQKDRFEQQERDEIAAFEDMRRDKLLWKQAEDYERLMVNNRTSFLSSEVFTCINDMKQIRICFTNIGDERKLPSNNVFCRRSTAFDFDTNNELLVTEWKFVYSLGRKGVCRKNLFSTALFVEKIEQLENQMLRLTKWKPQSQNLCPYNFFCIQKNSILPSNVDVRIVYGQNLKSEEVSLDACLERIICKPKLLLKLANNMISALKCLHAEQRLHSNLKAETIWPAITDLCEAFERGTGKQLSKSVSSISRTDDIFSLRDLFQSFFLRFTEDNVKTWLKNFIDLLSSANSSTCTSAIFDDRRMSVNNPNGRLKNEFVYLEFLGKGGFGDVILARNKLDGNDYAIKRIPLDPKDDKLNKKVMREAKLFSRLCHPNVVRYFSAWIENVFHASPSSAQSNSETNGHLNTDQQPLDESLMPTHLRNIESRAVDVPLESTAEWTTSFRQASEASSSSGSSLNAGDLRLPNDMYRLNAVSNTTNSDFEVLFEENDRLVEGSEKESTDSSEHSLECDTEDLKDLGFRVLYIQMEYCERSTLRSVIDNEKLSTSPRRIWQILKEILLGLQYIHQQGMIHRDIKPVRINF</sequence>
<dbReference type="PANTHER" id="PTHR11042:SF136">
    <property type="entry name" value="EIF-2-ALPHA KINASE GCN2"/>
    <property type="match status" value="1"/>
</dbReference>
<reference evidence="10" key="1">
    <citation type="submission" date="2016-04" db="UniProtKB">
        <authorList>
            <consortium name="WormBaseParasite"/>
        </authorList>
    </citation>
    <scope>IDENTIFICATION</scope>
</reference>
<dbReference type="STRING" id="451379.A0A158R655"/>
<organism evidence="9 10">
    <name type="scientific">Syphacia muris</name>
    <dbReference type="NCBI Taxonomy" id="451379"/>
    <lineage>
        <taxon>Eukaryota</taxon>
        <taxon>Metazoa</taxon>
        <taxon>Ecdysozoa</taxon>
        <taxon>Nematoda</taxon>
        <taxon>Chromadorea</taxon>
        <taxon>Rhabditida</taxon>
        <taxon>Spirurina</taxon>
        <taxon>Oxyuridomorpha</taxon>
        <taxon>Oxyuroidea</taxon>
        <taxon>Oxyuridae</taxon>
        <taxon>Syphacia</taxon>
    </lineage>
</organism>
<dbReference type="FunFam" id="3.10.110.10:FF:000050">
    <property type="entry name" value="eIF-2-alpha kinase GCN2"/>
    <property type="match status" value="1"/>
</dbReference>
<dbReference type="GO" id="GO:0005524">
    <property type="term" value="F:ATP binding"/>
    <property type="evidence" value="ECO:0007669"/>
    <property type="project" value="UniProtKB-UniRule"/>
</dbReference>
<proteinExistence type="predicted"/>
<dbReference type="PROSITE" id="PS50908">
    <property type="entry name" value="RWD"/>
    <property type="match status" value="1"/>
</dbReference>
<dbReference type="PANTHER" id="PTHR11042">
    <property type="entry name" value="EUKARYOTIC TRANSLATION INITIATION FACTOR 2-ALPHA KINASE EIF2-ALPHA KINASE -RELATED"/>
    <property type="match status" value="1"/>
</dbReference>
<dbReference type="SUPFAM" id="SSF54495">
    <property type="entry name" value="UBC-like"/>
    <property type="match status" value="1"/>
</dbReference>
<dbReference type="PROSITE" id="PS50011">
    <property type="entry name" value="PROTEIN_KINASE_DOM"/>
    <property type="match status" value="1"/>
</dbReference>
<evidence type="ECO:0000256" key="1">
    <source>
        <dbReference type="ARBA" id="ARBA00022679"/>
    </source>
</evidence>
<dbReference type="Gene3D" id="3.30.200.20">
    <property type="entry name" value="Phosphorylase Kinase, domain 1"/>
    <property type="match status" value="1"/>
</dbReference>
<dbReference type="GO" id="GO:0005634">
    <property type="term" value="C:nucleus"/>
    <property type="evidence" value="ECO:0007669"/>
    <property type="project" value="TreeGrafter"/>
</dbReference>
<dbReference type="GO" id="GO:0009893">
    <property type="term" value="P:positive regulation of metabolic process"/>
    <property type="evidence" value="ECO:0007669"/>
    <property type="project" value="UniProtKB-ARBA"/>
</dbReference>
<dbReference type="InterPro" id="IPR016135">
    <property type="entry name" value="UBQ-conjugating_enzyme/RWD"/>
</dbReference>